<evidence type="ECO:0000313" key="6">
    <source>
        <dbReference type="EMBL" id="RNM15750.1"/>
    </source>
</evidence>
<comment type="caution">
    <text evidence="6">The sequence shown here is derived from an EMBL/GenBank/DDBJ whole genome shotgun (WGS) entry which is preliminary data.</text>
</comment>
<dbReference type="EMBL" id="RJSF01000019">
    <property type="protein sequence ID" value="RNM15750.1"/>
    <property type="molecule type" value="Genomic_DNA"/>
</dbReference>
<feature type="coiled-coil region" evidence="4">
    <location>
        <begin position="231"/>
        <end position="258"/>
    </location>
</feature>
<dbReference type="PANTHER" id="PTHR19211:SF6">
    <property type="entry name" value="BLL7188 PROTEIN"/>
    <property type="match status" value="1"/>
</dbReference>
<reference evidence="6 7" key="1">
    <citation type="submission" date="2018-11" db="EMBL/GenBank/DDBJ databases">
        <authorList>
            <person name="Li F."/>
        </authorList>
    </citation>
    <scope>NUCLEOTIDE SEQUENCE [LARGE SCALE GENOMIC DNA]</scope>
    <source>
        <strain evidence="6 7">Gsoil 818</strain>
    </source>
</reference>
<gene>
    <name evidence="6" type="ORF">EFL26_06075</name>
</gene>
<evidence type="ECO:0000256" key="2">
    <source>
        <dbReference type="ARBA" id="ARBA00022741"/>
    </source>
</evidence>
<dbReference type="PROSITE" id="PS50893">
    <property type="entry name" value="ABC_TRANSPORTER_2"/>
    <property type="match status" value="1"/>
</dbReference>
<dbReference type="GO" id="GO:0016887">
    <property type="term" value="F:ATP hydrolysis activity"/>
    <property type="evidence" value="ECO:0007669"/>
    <property type="project" value="InterPro"/>
</dbReference>
<dbReference type="InterPro" id="IPR050611">
    <property type="entry name" value="ABCF"/>
</dbReference>
<evidence type="ECO:0000256" key="1">
    <source>
        <dbReference type="ARBA" id="ARBA00022737"/>
    </source>
</evidence>
<dbReference type="InterPro" id="IPR003439">
    <property type="entry name" value="ABC_transporter-like_ATP-bd"/>
</dbReference>
<dbReference type="FunFam" id="3.40.50.300:FF:001320">
    <property type="entry name" value="Heme ABC transporter ATP-binding protein"/>
    <property type="match status" value="1"/>
</dbReference>
<keyword evidence="3 6" id="KW-0067">ATP-binding</keyword>
<evidence type="ECO:0000256" key="4">
    <source>
        <dbReference type="SAM" id="Coils"/>
    </source>
</evidence>
<dbReference type="FunFam" id="3.40.50.300:FF:000597">
    <property type="entry name" value="ABC transporter ATP-binding protein"/>
    <property type="match status" value="1"/>
</dbReference>
<proteinExistence type="predicted"/>
<dbReference type="Pfam" id="PF00005">
    <property type="entry name" value="ABC_tran"/>
    <property type="match status" value="2"/>
</dbReference>
<evidence type="ECO:0000313" key="7">
    <source>
        <dbReference type="Proteomes" id="UP000279994"/>
    </source>
</evidence>
<dbReference type="SUPFAM" id="SSF52540">
    <property type="entry name" value="P-loop containing nucleoside triphosphate hydrolases"/>
    <property type="match status" value="2"/>
</dbReference>
<dbReference type="Proteomes" id="UP000279994">
    <property type="component" value="Unassembled WGS sequence"/>
</dbReference>
<dbReference type="InterPro" id="IPR003593">
    <property type="entry name" value="AAA+_ATPase"/>
</dbReference>
<evidence type="ECO:0000259" key="5">
    <source>
        <dbReference type="PROSITE" id="PS50893"/>
    </source>
</evidence>
<accession>A0A3N0GUF2</accession>
<dbReference type="AlphaFoldDB" id="A0A3N0GUF2"/>
<dbReference type="InterPro" id="IPR027417">
    <property type="entry name" value="P-loop_NTPase"/>
</dbReference>
<keyword evidence="4" id="KW-0175">Coiled coil</keyword>
<keyword evidence="1" id="KW-0677">Repeat</keyword>
<keyword evidence="7" id="KW-1185">Reference proteome</keyword>
<dbReference type="GO" id="GO:0005524">
    <property type="term" value="F:ATP binding"/>
    <property type="evidence" value="ECO:0007669"/>
    <property type="project" value="UniProtKB-KW"/>
</dbReference>
<feature type="coiled-coil region" evidence="4">
    <location>
        <begin position="302"/>
        <end position="329"/>
    </location>
</feature>
<feature type="domain" description="ABC transporter" evidence="5">
    <location>
        <begin position="3"/>
        <end position="235"/>
    </location>
</feature>
<name>A0A3N0GUF2_9ACTN</name>
<dbReference type="OrthoDB" id="5592724at2"/>
<organism evidence="6 7">
    <name type="scientific">Nocardioides pocheonensis</name>
    <dbReference type="NCBI Taxonomy" id="661485"/>
    <lineage>
        <taxon>Bacteria</taxon>
        <taxon>Bacillati</taxon>
        <taxon>Actinomycetota</taxon>
        <taxon>Actinomycetes</taxon>
        <taxon>Propionibacteriales</taxon>
        <taxon>Nocardioidaceae</taxon>
        <taxon>Nocardioides</taxon>
    </lineage>
</organism>
<dbReference type="Gene3D" id="3.40.50.300">
    <property type="entry name" value="P-loop containing nucleotide triphosphate hydrolases"/>
    <property type="match status" value="2"/>
</dbReference>
<dbReference type="SMART" id="SM00382">
    <property type="entry name" value="AAA"/>
    <property type="match status" value="2"/>
</dbReference>
<protein>
    <submittedName>
        <fullName evidence="6">ABC transporter ATP-binding protein</fullName>
    </submittedName>
</protein>
<keyword evidence="2" id="KW-0547">Nucleotide-binding</keyword>
<sequence>MSLAFRDVSVRWPDGDVVLDGFSATIPDGRSGLVGLNGSGKSTLLRLLAGDLLPSSGTVVAPGRVGWLRQDLVLRDEEPVDVHLGIAPVRRSLRAIEQGDVDPLHFDVVGDDWDVEERATAELDRLGLPAGVLDRRLGELSGGEVMRLALAGLLLHAPEALLLDEPTNNLDRAARDQLHAFVADYRGTLVVVSHDRELLEHVDRIGEVRALPDRSGGRTLTWYGGGWSAYRDAVTAEQQAAEQAATAARNEVRREQRDLAESQTVIARRRRQGERLGASGSLPRILVGARKRAAQESAGKLTGTHRQRLDDARERLERAEEQVRSDREIVVDLPATTVHRGQRVLELDHIELRTGQVLDLEVSGPERIAVTGPNGAGKSTLLHTVAGDLAPVSGEVRALVPSRLLPQRLDLLDRASSVVDNARALAPGAEPNAVRASLARFLFRGRAADRLVGTLSGGELFRATLACLLLADPAPRLLLLDEPTNNLDLASVRQLVSALEGYAGALLVASHDEAFLADLGITRRVVL</sequence>
<dbReference type="RefSeq" id="WP_123222001.1">
    <property type="nucleotide sequence ID" value="NZ_RJSF01000019.1"/>
</dbReference>
<dbReference type="PANTHER" id="PTHR19211">
    <property type="entry name" value="ATP-BINDING TRANSPORT PROTEIN-RELATED"/>
    <property type="match status" value="1"/>
</dbReference>
<evidence type="ECO:0000256" key="3">
    <source>
        <dbReference type="ARBA" id="ARBA00022840"/>
    </source>
</evidence>